<dbReference type="EMBL" id="BJLF01000010">
    <property type="protein sequence ID" value="GEA51499.1"/>
    <property type="molecule type" value="Genomic_DNA"/>
</dbReference>
<accession>A0A4Y3HWE0</accession>
<proteinExistence type="predicted"/>
<organism evidence="3 4">
    <name type="scientific">Vibrio inusitatus NBRC 102082</name>
    <dbReference type="NCBI Taxonomy" id="1219070"/>
    <lineage>
        <taxon>Bacteria</taxon>
        <taxon>Pseudomonadati</taxon>
        <taxon>Pseudomonadota</taxon>
        <taxon>Gammaproteobacteria</taxon>
        <taxon>Vibrionales</taxon>
        <taxon>Vibrionaceae</taxon>
        <taxon>Vibrio</taxon>
    </lineage>
</organism>
<gene>
    <name evidence="3" type="ORF">VIN01S_23030</name>
</gene>
<sequence>MSVSADGARFSGHRIGIGVASTMETWEDEIYYSDTGLHLEYAYDANRILSFRLSRDATGDEFTQNITLDTRTWKAGLEIGYAVSFKGWQIRPYSSIGAQYSKGHYSILQFDGEVTQTSPYYDFGVRAELEQGIYFDIKVDTFELKNEHLGDIIQSAFTIGYKF</sequence>
<evidence type="ECO:0000313" key="4">
    <source>
        <dbReference type="Proteomes" id="UP000318717"/>
    </source>
</evidence>
<evidence type="ECO:0000313" key="3">
    <source>
        <dbReference type="EMBL" id="GEA51499.1"/>
    </source>
</evidence>
<name>A0A4Y3HWE0_9VIBR</name>
<reference evidence="3 4" key="1">
    <citation type="submission" date="2019-06" db="EMBL/GenBank/DDBJ databases">
        <title>Whole genome shotgun sequence of Vibrio inusitatus NBRC 102082.</title>
        <authorList>
            <person name="Hosoyama A."/>
            <person name="Uohara A."/>
            <person name="Ohji S."/>
            <person name="Ichikawa N."/>
        </authorList>
    </citation>
    <scope>NUCLEOTIDE SEQUENCE [LARGE SCALE GENOMIC DNA]</scope>
    <source>
        <strain evidence="3 4">NBRC 102082</strain>
    </source>
</reference>
<dbReference type="InterPro" id="IPR011250">
    <property type="entry name" value="OMP/PagP_B-barrel"/>
</dbReference>
<comment type="caution">
    <text evidence="3">The sequence shown here is derived from an EMBL/GenBank/DDBJ whole genome shotgun (WGS) entry which is preliminary data.</text>
</comment>
<dbReference type="Gene3D" id="2.40.160.20">
    <property type="match status" value="1"/>
</dbReference>
<keyword evidence="1" id="KW-0732">Signal</keyword>
<protein>
    <recommendedName>
        <fullName evidence="2">Outer membrane protein beta-barrel domain-containing protein</fullName>
    </recommendedName>
</protein>
<dbReference type="Pfam" id="PF13505">
    <property type="entry name" value="OMP_b-brl"/>
    <property type="match status" value="1"/>
</dbReference>
<dbReference type="AlphaFoldDB" id="A0A4Y3HWE0"/>
<dbReference type="Proteomes" id="UP000318717">
    <property type="component" value="Unassembled WGS sequence"/>
</dbReference>
<feature type="domain" description="Outer membrane protein beta-barrel" evidence="2">
    <location>
        <begin position="6"/>
        <end position="163"/>
    </location>
</feature>
<evidence type="ECO:0000256" key="1">
    <source>
        <dbReference type="ARBA" id="ARBA00022729"/>
    </source>
</evidence>
<dbReference type="InterPro" id="IPR027385">
    <property type="entry name" value="Beta-barrel_OMP"/>
</dbReference>
<keyword evidence="4" id="KW-1185">Reference proteome</keyword>
<evidence type="ECO:0000259" key="2">
    <source>
        <dbReference type="Pfam" id="PF13505"/>
    </source>
</evidence>
<dbReference type="SUPFAM" id="SSF56925">
    <property type="entry name" value="OMPA-like"/>
    <property type="match status" value="1"/>
</dbReference>